<name>A0A3Q0J3U0_DIACI</name>
<dbReference type="PaxDb" id="121845-A0A3Q0J3U0"/>
<keyword evidence="2" id="KW-1185">Reference proteome</keyword>
<dbReference type="AlphaFoldDB" id="A0A3Q0J3U0"/>
<evidence type="ECO:0000256" key="1">
    <source>
        <dbReference type="SAM" id="MobiDB-lite"/>
    </source>
</evidence>
<protein>
    <submittedName>
        <fullName evidence="3">Uncharacterized protein LOC113468722</fullName>
    </submittedName>
</protein>
<feature type="compositionally biased region" description="Polar residues" evidence="1">
    <location>
        <begin position="21"/>
        <end position="35"/>
    </location>
</feature>
<dbReference type="KEGG" id="dci:113468722"/>
<accession>A0A3Q0J3U0</accession>
<organism evidence="2 3">
    <name type="scientific">Diaphorina citri</name>
    <name type="common">Asian citrus psyllid</name>
    <dbReference type="NCBI Taxonomy" id="121845"/>
    <lineage>
        <taxon>Eukaryota</taxon>
        <taxon>Metazoa</taxon>
        <taxon>Ecdysozoa</taxon>
        <taxon>Arthropoda</taxon>
        <taxon>Hexapoda</taxon>
        <taxon>Insecta</taxon>
        <taxon>Pterygota</taxon>
        <taxon>Neoptera</taxon>
        <taxon>Paraneoptera</taxon>
        <taxon>Hemiptera</taxon>
        <taxon>Sternorrhyncha</taxon>
        <taxon>Psylloidea</taxon>
        <taxon>Psyllidae</taxon>
        <taxon>Diaphorininae</taxon>
        <taxon>Diaphorina</taxon>
    </lineage>
</organism>
<evidence type="ECO:0000313" key="3">
    <source>
        <dbReference type="RefSeq" id="XP_026681633.1"/>
    </source>
</evidence>
<sequence>MFIQKVLNFMWRKRKEDMGNMPTTRTQVSLRNPASNDDAKNVSEFQHRPHHTLSRTRDIYTSHVEAKTLRSRQTAMQKKRQTQDGIVWKLETLLPAFRAILETGQSSSKISKCQRNLPN</sequence>
<feature type="region of interest" description="Disordered" evidence="1">
    <location>
        <begin position="18"/>
        <end position="40"/>
    </location>
</feature>
<dbReference type="Proteomes" id="UP000079169">
    <property type="component" value="Unplaced"/>
</dbReference>
<gene>
    <name evidence="3" type="primary">LOC113468722</name>
</gene>
<reference evidence="3" key="1">
    <citation type="submission" date="2025-08" db="UniProtKB">
        <authorList>
            <consortium name="RefSeq"/>
        </authorList>
    </citation>
    <scope>IDENTIFICATION</scope>
</reference>
<dbReference type="GeneID" id="113468722"/>
<dbReference type="RefSeq" id="XP_026681633.1">
    <property type="nucleotide sequence ID" value="XM_026825832.1"/>
</dbReference>
<evidence type="ECO:0000313" key="2">
    <source>
        <dbReference type="Proteomes" id="UP000079169"/>
    </source>
</evidence>
<proteinExistence type="predicted"/>